<dbReference type="InterPro" id="IPR012818">
    <property type="entry name" value="CbiE"/>
</dbReference>
<dbReference type="KEGG" id="tai:Taci_0051"/>
<dbReference type="SUPFAM" id="SSF53790">
    <property type="entry name" value="Tetrapyrrole methylase"/>
    <property type="match status" value="1"/>
</dbReference>
<dbReference type="PROSITE" id="PS01131">
    <property type="entry name" value="RRNA_A_DIMETH"/>
    <property type="match status" value="1"/>
</dbReference>
<dbReference type="PANTHER" id="PTHR43182">
    <property type="entry name" value="COBALT-PRECORRIN-6B C(15)-METHYLTRANSFERASE (DECARBOXYLATING)"/>
    <property type="match status" value="1"/>
</dbReference>
<keyword evidence="5" id="KW-0949">S-adenosyl-L-methionine</keyword>
<dbReference type="InterPro" id="IPR035996">
    <property type="entry name" value="4pyrrol_Methylase_sf"/>
</dbReference>
<dbReference type="CDD" id="cd11644">
    <property type="entry name" value="Precorrin-6Y-MT"/>
    <property type="match status" value="1"/>
</dbReference>
<name>D1B7N8_THEAS</name>
<dbReference type="Pfam" id="PF01135">
    <property type="entry name" value="PCMT"/>
    <property type="match status" value="1"/>
</dbReference>
<dbReference type="EnsemblBacteria" id="ACZ18291">
    <property type="protein sequence ID" value="ACZ18291"/>
    <property type="gene ID" value="Taci_0051"/>
</dbReference>
<keyword evidence="2" id="KW-0169">Cobalamin biosynthesis</keyword>
<dbReference type="EMBL" id="CP001818">
    <property type="protein sequence ID" value="ACZ18291.1"/>
    <property type="molecule type" value="Genomic_DNA"/>
</dbReference>
<protein>
    <submittedName>
        <fullName evidence="7">Precorrin-6Y C5,15-methyltransferase (Decarboxylating), CbiT subunit</fullName>
    </submittedName>
</protein>
<dbReference type="InterPro" id="IPR050714">
    <property type="entry name" value="Cobalamin_biosynth_MTase"/>
</dbReference>
<dbReference type="Pfam" id="PF00590">
    <property type="entry name" value="TP_methylase"/>
    <property type="match status" value="1"/>
</dbReference>
<dbReference type="eggNOG" id="COG2242">
    <property type="taxonomic scope" value="Bacteria"/>
</dbReference>
<organism evidence="7 8">
    <name type="scientific">Thermanaerovibrio acidaminovorans (strain ATCC 49978 / DSM 6589 / Su883)</name>
    <name type="common">Selenomonas acidaminovorans</name>
    <dbReference type="NCBI Taxonomy" id="525903"/>
    <lineage>
        <taxon>Bacteria</taxon>
        <taxon>Thermotogati</taxon>
        <taxon>Synergistota</taxon>
        <taxon>Synergistia</taxon>
        <taxon>Synergistales</taxon>
        <taxon>Synergistaceae</taxon>
        <taxon>Thermanaerovibrio</taxon>
    </lineage>
</organism>
<evidence type="ECO:0000256" key="2">
    <source>
        <dbReference type="ARBA" id="ARBA00022573"/>
    </source>
</evidence>
<evidence type="ECO:0000256" key="1">
    <source>
        <dbReference type="ARBA" id="ARBA00004953"/>
    </source>
</evidence>
<comment type="pathway">
    <text evidence="1">Cofactor biosynthesis; adenosylcobalamin biosynthesis.</text>
</comment>
<evidence type="ECO:0000256" key="3">
    <source>
        <dbReference type="ARBA" id="ARBA00022603"/>
    </source>
</evidence>
<proteinExistence type="predicted"/>
<dbReference type="STRING" id="525903.Taci_0051"/>
<dbReference type="GO" id="GO:0009236">
    <property type="term" value="P:cobalamin biosynthetic process"/>
    <property type="evidence" value="ECO:0007669"/>
    <property type="project" value="UniProtKB-UniPathway"/>
</dbReference>
<dbReference type="UniPathway" id="UPA00148"/>
<sequence>MLELGEINVFGTGAGPWHLTDRVMWLIMGCSSLMGDRRILEALEVREHQVRLPLAYGDQLGPAIEGAPKPLGILVSGDVGLFSLAQRVCGLFPHRVRLFPNVSSLQLMASRLKRSWANVPVISVHGRPPLEALELRRFLWGRPEGAVLLGRPQDVRETLLRLGELVRPDVTGHLGWDLGTPREQVFHGGLDQLAHLPYTGNLSILWLSAGPQGFFGEQSLSCLPPGPMDDSAFQRLQRVPMTKSPVRGLVTGLLQPLWGARILEVGTGTGALTCELARQAGPGVVVSIERDPEAMELARGNLERLGLALGVHLVGGSAPLDLRGTFDRIVIGGHGGALEDVIRWARDLLVPGGRVLVPCVLARSGPRALQALEEADLKCGMTRLFPTWGRPLGGDWMAEGMNPVDLVWGDLT</sequence>
<dbReference type="RefSeq" id="WP_012868807.1">
    <property type="nucleotide sequence ID" value="NC_013522.1"/>
</dbReference>
<evidence type="ECO:0000313" key="7">
    <source>
        <dbReference type="EMBL" id="ACZ18291.1"/>
    </source>
</evidence>
<dbReference type="InterPro" id="IPR000878">
    <property type="entry name" value="4pyrrol_Mease"/>
</dbReference>
<dbReference type="SUPFAM" id="SSF53335">
    <property type="entry name" value="S-adenosyl-L-methionine-dependent methyltransferases"/>
    <property type="match status" value="1"/>
</dbReference>
<gene>
    <name evidence="7" type="ordered locus">Taci_0051</name>
</gene>
<dbReference type="AlphaFoldDB" id="D1B7N8"/>
<dbReference type="InterPro" id="IPR029063">
    <property type="entry name" value="SAM-dependent_MTases_sf"/>
</dbReference>
<keyword evidence="4" id="KW-0808">Transferase</keyword>
<dbReference type="eggNOG" id="COG2241">
    <property type="taxonomic scope" value="Bacteria"/>
</dbReference>
<dbReference type="HOGENOM" id="CLU_031955_1_2_0"/>
<evidence type="ECO:0000313" key="8">
    <source>
        <dbReference type="Proteomes" id="UP000002030"/>
    </source>
</evidence>
<dbReference type="Proteomes" id="UP000002030">
    <property type="component" value="Chromosome"/>
</dbReference>
<keyword evidence="8" id="KW-1185">Reference proteome</keyword>
<dbReference type="OrthoDB" id="9780707at2"/>
<feature type="domain" description="Tetrapyrrole methylase" evidence="6">
    <location>
        <begin position="17"/>
        <end position="193"/>
    </location>
</feature>
<reference evidence="7 8" key="1">
    <citation type="journal article" date="2009" name="Stand. Genomic Sci.">
        <title>Complete genome sequence of Thermanaerovibrio acidaminovorans type strain (Su883).</title>
        <authorList>
            <person name="Chovatia M."/>
            <person name="Sikorski J."/>
            <person name="Schroder M."/>
            <person name="Lapidus A."/>
            <person name="Nolan M."/>
            <person name="Tice H."/>
            <person name="Glavina Del Rio T."/>
            <person name="Copeland A."/>
            <person name="Cheng J.F."/>
            <person name="Lucas S."/>
            <person name="Chen F."/>
            <person name="Bruce D."/>
            <person name="Goodwin L."/>
            <person name="Pitluck S."/>
            <person name="Ivanova N."/>
            <person name="Mavromatis K."/>
            <person name="Ovchinnikova G."/>
            <person name="Pati A."/>
            <person name="Chen A."/>
            <person name="Palaniappan K."/>
            <person name="Land M."/>
            <person name="Hauser L."/>
            <person name="Chang Y.J."/>
            <person name="Jeffries C.D."/>
            <person name="Chain P."/>
            <person name="Saunders E."/>
            <person name="Detter J.C."/>
            <person name="Brettin T."/>
            <person name="Rohde M."/>
            <person name="Goker M."/>
            <person name="Spring S."/>
            <person name="Bristow J."/>
            <person name="Markowitz V."/>
            <person name="Hugenholtz P."/>
            <person name="Kyrpides N.C."/>
            <person name="Klenk H.P."/>
            <person name="Eisen J.A."/>
        </authorList>
    </citation>
    <scope>NUCLEOTIDE SEQUENCE [LARGE SCALE GENOMIC DNA]</scope>
    <source>
        <strain evidence="8">ATCC 49978 / DSM 6589 / Su883</strain>
    </source>
</reference>
<evidence type="ECO:0000259" key="6">
    <source>
        <dbReference type="Pfam" id="PF00590"/>
    </source>
</evidence>
<dbReference type="GO" id="GO:0008276">
    <property type="term" value="F:protein methyltransferase activity"/>
    <property type="evidence" value="ECO:0007669"/>
    <property type="project" value="InterPro"/>
</dbReference>
<dbReference type="PANTHER" id="PTHR43182:SF1">
    <property type="entry name" value="COBALT-PRECORRIN-7 C(5)-METHYLTRANSFERASE"/>
    <property type="match status" value="1"/>
</dbReference>
<evidence type="ECO:0000256" key="4">
    <source>
        <dbReference type="ARBA" id="ARBA00022679"/>
    </source>
</evidence>
<evidence type="ECO:0000256" key="5">
    <source>
        <dbReference type="ARBA" id="ARBA00022691"/>
    </source>
</evidence>
<keyword evidence="3" id="KW-0489">Methyltransferase</keyword>
<dbReference type="CDD" id="cd02440">
    <property type="entry name" value="AdoMet_MTases"/>
    <property type="match status" value="1"/>
</dbReference>
<accession>D1B7N8</accession>
<dbReference type="InterPro" id="IPR020596">
    <property type="entry name" value="rRNA_Ade_Mease_Trfase_CS"/>
</dbReference>
<dbReference type="GO" id="GO:0000179">
    <property type="term" value="F:rRNA (adenine-N6,N6-)-dimethyltransferase activity"/>
    <property type="evidence" value="ECO:0007669"/>
    <property type="project" value="InterPro"/>
</dbReference>
<dbReference type="Gene3D" id="3.40.50.150">
    <property type="entry name" value="Vaccinia Virus protein VP39"/>
    <property type="match status" value="1"/>
</dbReference>